<gene>
    <name evidence="1" type="ORF">RDB_LOCUS125376</name>
</gene>
<reference evidence="1" key="1">
    <citation type="submission" date="2021-01" db="EMBL/GenBank/DDBJ databases">
        <authorList>
            <person name="Kaushik A."/>
        </authorList>
    </citation>
    <scope>NUCLEOTIDE SEQUENCE</scope>
    <source>
        <strain evidence="1">AG3-1AP</strain>
    </source>
</reference>
<name>A0A8H3D6I9_9AGAM</name>
<accession>A0A8H3D6I9</accession>
<sequence>MRRELYRVTHGEEHEDILISKRYLATIYEHQGRLGEAIPFWEDVVQGYRVSKGGNNPATLAFMDSLADAYCRSTQLDKAVDLRKDMLNLMLDNNQDKPTCMRKLAKVLELKEEWDTAEQHLVRRIEALNVIWGNSHTNVVAAQQHLHEFRVRRFPPVSCDSCTFPTEVVFFCPNSQYICYFAAHA</sequence>
<protein>
    <submittedName>
        <fullName evidence="1">Uncharacterized protein</fullName>
    </submittedName>
</protein>
<dbReference type="Pfam" id="PF13424">
    <property type="entry name" value="TPR_12"/>
    <property type="match status" value="1"/>
</dbReference>
<dbReference type="InterPro" id="IPR011990">
    <property type="entry name" value="TPR-like_helical_dom_sf"/>
</dbReference>
<dbReference type="Gene3D" id="1.25.40.10">
    <property type="entry name" value="Tetratricopeptide repeat domain"/>
    <property type="match status" value="1"/>
</dbReference>
<dbReference type="AlphaFoldDB" id="A0A8H3D6I9"/>
<dbReference type="SUPFAM" id="SSF48452">
    <property type="entry name" value="TPR-like"/>
    <property type="match status" value="1"/>
</dbReference>
<comment type="caution">
    <text evidence="1">The sequence shown here is derived from an EMBL/GenBank/DDBJ whole genome shotgun (WGS) entry which is preliminary data.</text>
</comment>
<evidence type="ECO:0000313" key="2">
    <source>
        <dbReference type="Proteomes" id="UP000663831"/>
    </source>
</evidence>
<evidence type="ECO:0000313" key="1">
    <source>
        <dbReference type="EMBL" id="CAE6506171.1"/>
    </source>
</evidence>
<dbReference type="EMBL" id="CAJMWV010004946">
    <property type="protein sequence ID" value="CAE6506171.1"/>
    <property type="molecule type" value="Genomic_DNA"/>
</dbReference>
<dbReference type="Proteomes" id="UP000663831">
    <property type="component" value="Unassembled WGS sequence"/>
</dbReference>
<organism evidence="1 2">
    <name type="scientific">Rhizoctonia solani</name>
    <dbReference type="NCBI Taxonomy" id="456999"/>
    <lineage>
        <taxon>Eukaryota</taxon>
        <taxon>Fungi</taxon>
        <taxon>Dikarya</taxon>
        <taxon>Basidiomycota</taxon>
        <taxon>Agaricomycotina</taxon>
        <taxon>Agaricomycetes</taxon>
        <taxon>Cantharellales</taxon>
        <taxon>Ceratobasidiaceae</taxon>
        <taxon>Rhizoctonia</taxon>
    </lineage>
</organism>
<proteinExistence type="predicted"/>